<dbReference type="EMBL" id="JAANNP010000003">
    <property type="protein sequence ID" value="NHC14002.1"/>
    <property type="molecule type" value="Genomic_DNA"/>
</dbReference>
<reference evidence="4 5" key="1">
    <citation type="submission" date="2020-03" db="EMBL/GenBank/DDBJ databases">
        <title>Two novel Motilibacter sp.</title>
        <authorList>
            <person name="Liu S."/>
        </authorList>
    </citation>
    <scope>NUCLEOTIDE SEQUENCE [LARGE SCALE GENOMIC DNA]</scope>
    <source>
        <strain evidence="4 5">E257</strain>
    </source>
</reference>
<dbReference type="SUPFAM" id="SSF52833">
    <property type="entry name" value="Thioredoxin-like"/>
    <property type="match status" value="1"/>
</dbReference>
<dbReference type="Pfam" id="PF00578">
    <property type="entry name" value="AhpC-TSA"/>
    <property type="match status" value="1"/>
</dbReference>
<feature type="domain" description="Thioredoxin" evidence="3">
    <location>
        <begin position="59"/>
        <end position="195"/>
    </location>
</feature>
<protein>
    <submittedName>
        <fullName evidence="4">Redoxin domain-containing protein</fullName>
    </submittedName>
</protein>
<feature type="chain" id="PRO_5045931915" evidence="2">
    <location>
        <begin position="18"/>
        <end position="195"/>
    </location>
</feature>
<evidence type="ECO:0000256" key="2">
    <source>
        <dbReference type="SAM" id="SignalP"/>
    </source>
</evidence>
<keyword evidence="5" id="KW-1185">Reference proteome</keyword>
<dbReference type="InterPro" id="IPR036249">
    <property type="entry name" value="Thioredoxin-like_sf"/>
</dbReference>
<dbReference type="PROSITE" id="PS00194">
    <property type="entry name" value="THIOREDOXIN_1"/>
    <property type="match status" value="1"/>
</dbReference>
<proteinExistence type="predicted"/>
<evidence type="ECO:0000256" key="1">
    <source>
        <dbReference type="SAM" id="MobiDB-lite"/>
    </source>
</evidence>
<dbReference type="InterPro" id="IPR050553">
    <property type="entry name" value="Thioredoxin_ResA/DsbE_sf"/>
</dbReference>
<gene>
    <name evidence="4" type="ORF">G9H71_09440</name>
</gene>
<evidence type="ECO:0000313" key="4">
    <source>
        <dbReference type="EMBL" id="NHC14002.1"/>
    </source>
</evidence>
<dbReference type="Gene3D" id="3.40.30.10">
    <property type="entry name" value="Glutaredoxin"/>
    <property type="match status" value="1"/>
</dbReference>
<feature type="region of interest" description="Disordered" evidence="1">
    <location>
        <begin position="21"/>
        <end position="62"/>
    </location>
</feature>
<dbReference type="InterPro" id="IPR017937">
    <property type="entry name" value="Thioredoxin_CS"/>
</dbReference>
<feature type="compositionally biased region" description="Low complexity" evidence="1">
    <location>
        <begin position="22"/>
        <end position="62"/>
    </location>
</feature>
<dbReference type="InterPro" id="IPR000866">
    <property type="entry name" value="AhpC/TSA"/>
</dbReference>
<dbReference type="PANTHER" id="PTHR42852:SF17">
    <property type="entry name" value="THIOREDOXIN-LIKE PROTEIN HI_1115"/>
    <property type="match status" value="1"/>
</dbReference>
<dbReference type="Proteomes" id="UP000800981">
    <property type="component" value="Unassembled WGS sequence"/>
</dbReference>
<evidence type="ECO:0000259" key="3">
    <source>
        <dbReference type="PROSITE" id="PS51352"/>
    </source>
</evidence>
<keyword evidence="2" id="KW-0732">Signal</keyword>
<evidence type="ECO:0000313" key="5">
    <source>
        <dbReference type="Proteomes" id="UP000800981"/>
    </source>
</evidence>
<accession>A0ABX0GT77</accession>
<sequence>MARRWLVPLVAAGSALAGCGGTAEPSAAPAPPAGAGTSAASSAPAAGRTPAPGSTSQPAAAPGGALDFAATTLDGAAFSGASLRGKPTVLWFWAPWCPTCLMQAPGVREAITAHGDDVNLVGVAGLDKAANMPAFVEMAKISAIPHLSDEPGELWKRFEVVEQSTFVMLDADGQVVFRGTLDPDEIAGRVDALAG</sequence>
<dbReference type="RefSeq" id="WP_166281038.1">
    <property type="nucleotide sequence ID" value="NZ_JAANNP010000003.1"/>
</dbReference>
<comment type="caution">
    <text evidence="4">The sequence shown here is derived from an EMBL/GenBank/DDBJ whole genome shotgun (WGS) entry which is preliminary data.</text>
</comment>
<organism evidence="4 5">
    <name type="scientific">Motilibacter deserti</name>
    <dbReference type="NCBI Taxonomy" id="2714956"/>
    <lineage>
        <taxon>Bacteria</taxon>
        <taxon>Bacillati</taxon>
        <taxon>Actinomycetota</taxon>
        <taxon>Actinomycetes</taxon>
        <taxon>Motilibacterales</taxon>
        <taxon>Motilibacteraceae</taxon>
        <taxon>Motilibacter</taxon>
    </lineage>
</organism>
<dbReference type="InterPro" id="IPR013766">
    <property type="entry name" value="Thioredoxin_domain"/>
</dbReference>
<name>A0ABX0GT77_9ACTN</name>
<dbReference type="PANTHER" id="PTHR42852">
    <property type="entry name" value="THIOL:DISULFIDE INTERCHANGE PROTEIN DSBE"/>
    <property type="match status" value="1"/>
</dbReference>
<dbReference type="PROSITE" id="PS51257">
    <property type="entry name" value="PROKAR_LIPOPROTEIN"/>
    <property type="match status" value="1"/>
</dbReference>
<dbReference type="PROSITE" id="PS51352">
    <property type="entry name" value="THIOREDOXIN_2"/>
    <property type="match status" value="1"/>
</dbReference>
<feature type="signal peptide" evidence="2">
    <location>
        <begin position="1"/>
        <end position="17"/>
    </location>
</feature>